<dbReference type="EMBL" id="BKZW01000001">
    <property type="protein sequence ID" value="GER88942.1"/>
    <property type="molecule type" value="Genomic_DNA"/>
</dbReference>
<evidence type="ECO:0000313" key="2">
    <source>
        <dbReference type="Proteomes" id="UP000326912"/>
    </source>
</evidence>
<dbReference type="Proteomes" id="UP000326912">
    <property type="component" value="Unassembled WGS sequence"/>
</dbReference>
<name>A0A5J4KP70_9CHLR</name>
<dbReference type="AlphaFoldDB" id="A0A5J4KP70"/>
<accession>A0A5J4KP70</accession>
<evidence type="ECO:0000313" key="1">
    <source>
        <dbReference type="EMBL" id="GER88942.1"/>
    </source>
</evidence>
<keyword evidence="2" id="KW-1185">Reference proteome</keyword>
<organism evidence="1 2">
    <name type="scientific">Dictyobacter vulcani</name>
    <dbReference type="NCBI Taxonomy" id="2607529"/>
    <lineage>
        <taxon>Bacteria</taxon>
        <taxon>Bacillati</taxon>
        <taxon>Chloroflexota</taxon>
        <taxon>Ktedonobacteria</taxon>
        <taxon>Ktedonobacterales</taxon>
        <taxon>Dictyobacteraceae</taxon>
        <taxon>Dictyobacter</taxon>
    </lineage>
</organism>
<protein>
    <submittedName>
        <fullName evidence="1">Uncharacterized protein</fullName>
    </submittedName>
</protein>
<reference evidence="1 2" key="1">
    <citation type="submission" date="2019-10" db="EMBL/GenBank/DDBJ databases">
        <title>Dictyobacter vulcani sp. nov., within the class Ktedonobacteria, isolated from soil of volcanic Mt. Zao.</title>
        <authorList>
            <person name="Zheng Y."/>
            <person name="Wang C.M."/>
            <person name="Sakai Y."/>
            <person name="Abe K."/>
            <person name="Yokota A."/>
            <person name="Yabe S."/>
        </authorList>
    </citation>
    <scope>NUCLEOTIDE SEQUENCE [LARGE SCALE GENOMIC DNA]</scope>
    <source>
        <strain evidence="1 2">W12</strain>
    </source>
</reference>
<sequence>MDEHCTMYIPFREDIYTLNDSKKSLAEKYPELLETDPDYFKEDG</sequence>
<gene>
    <name evidence="1" type="ORF">KDW_31040</name>
</gene>
<comment type="caution">
    <text evidence="1">The sequence shown here is derived from an EMBL/GenBank/DDBJ whole genome shotgun (WGS) entry which is preliminary data.</text>
</comment>
<proteinExistence type="predicted"/>